<dbReference type="HOGENOM" id="CLU_015709_1_0_1"/>
<feature type="domain" description="Wings apart-like protein C-terminal" evidence="3">
    <location>
        <begin position="306"/>
        <end position="645"/>
    </location>
</feature>
<comment type="similarity">
    <text evidence="1">Belongs to the WAPL family.</text>
</comment>
<feature type="region of interest" description="Disordered" evidence="2">
    <location>
        <begin position="1"/>
        <end position="128"/>
    </location>
</feature>
<comment type="caution">
    <text evidence="4">The sequence shown here is derived from an EMBL/GenBank/DDBJ whole genome shotgun (WGS) entry which is preliminary data.</text>
</comment>
<dbReference type="Pfam" id="PF07814">
    <property type="entry name" value="WAPL"/>
    <property type="match status" value="1"/>
</dbReference>
<dbReference type="InterPro" id="IPR039874">
    <property type="entry name" value="WAPL"/>
</dbReference>
<feature type="compositionally biased region" description="Basic and acidic residues" evidence="2">
    <location>
        <begin position="116"/>
        <end position="125"/>
    </location>
</feature>
<sequence>MDWTLPDRPRRLVTYGKAHNRMARSQTSQAPKEPNGNVLTARRSRITTPPRNLRETAKDDNAPESKSPSQNSRSNLRSPKRRKLTPTDDGEEEEVTSVTIPQQRARRVPAVKTTYGRRDTLRRSVSDIPDATHLAQSIDSRLSLSPDRFSRPSTSNNPSFSRIQTDLGITPLRRRLVDALGSFDEDEDNSEVSDSERDSLQQAIDSRKSTETTPVASDSQSSYNYDSQISSKWNQKTQEMIEASPQSGSPKVTYARQRSFLRNIDLHGDASGDPAADFSTSLLSMPLKPVSKDATETDQTENLGTISSIHELRRAGVNARFQGLVDSIFEDIEDCSASVQRSGFVTLCEKLLDEKFTQQFVEIGGFDRLTKCISPQADKIPALLSLYAFALVLRLNHLPSSIWSSAWSKLITLASTLLSLDGAVPKLVSQRGYSLSKANQAAIREIALQFSCLSGLDERESSRLSPRRLLLRCLYSTIRKVREKDIAETIPEDVVSQLVKILLELTQEADDRDITTDNFVLIESIISILETYTTTSDITGQAQQDALLPLTESSHLLSSLSRKTDPQDIQLLTLHLRLILNITNASTSLCEHFATPEVLHGLMIIVLSNYDTTSEDLFIDEKKDSLDIVILALGALINLTEVSEAARRNIVVQKEGPQSLLEHLLSIFTRGLGSVSEANSVVQTHSNVAFGYLSILLCTLCLEPEAYTVVKSSMKGTGLAKVLATVEEFLHYHRKVDEELQQSQSVKEFTSRLQRILNEIHAISST</sequence>
<gene>
    <name evidence="4" type="ORF">GQ26_0330140</name>
</gene>
<dbReference type="InterPro" id="IPR022771">
    <property type="entry name" value="WAPL_C"/>
</dbReference>
<feature type="compositionally biased region" description="Polar residues" evidence="2">
    <location>
        <begin position="64"/>
        <end position="77"/>
    </location>
</feature>
<feature type="compositionally biased region" description="Acidic residues" evidence="2">
    <location>
        <begin position="183"/>
        <end position="193"/>
    </location>
</feature>
<dbReference type="PANTHER" id="PTHR22100:SF13">
    <property type="entry name" value="WINGS APART-LIKE PROTEIN HOMOLOG"/>
    <property type="match status" value="1"/>
</dbReference>
<protein>
    <submittedName>
        <fullName evidence="4">Wings apart-like protein like 1</fullName>
    </submittedName>
</protein>
<dbReference type="SUPFAM" id="SSF48371">
    <property type="entry name" value="ARM repeat"/>
    <property type="match status" value="1"/>
</dbReference>
<dbReference type="InterPro" id="IPR016024">
    <property type="entry name" value="ARM-type_fold"/>
</dbReference>
<evidence type="ECO:0000256" key="2">
    <source>
        <dbReference type="SAM" id="MobiDB-lite"/>
    </source>
</evidence>
<feature type="compositionally biased region" description="Basic and acidic residues" evidence="2">
    <location>
        <begin position="1"/>
        <end position="10"/>
    </location>
</feature>
<reference evidence="4" key="1">
    <citation type="journal article" date="2014" name="PLoS Genet.">
        <title>Signature Gene Expression Reveals Novel Clues to the Molecular Mechanisms of Dimorphic Transition in Penicillium marneffei.</title>
        <authorList>
            <person name="Yang E."/>
            <person name="Wang G."/>
            <person name="Cai J."/>
            <person name="Woo P.C."/>
            <person name="Lau S.K."/>
            <person name="Yuen K.-Y."/>
            <person name="Chow W.-N."/>
            <person name="Lin X."/>
        </authorList>
    </citation>
    <scope>NUCLEOTIDE SEQUENCE [LARGE SCALE GENOMIC DNA]</scope>
    <source>
        <strain evidence="4">PM1</strain>
    </source>
</reference>
<feature type="compositionally biased region" description="Low complexity" evidence="2">
    <location>
        <begin position="217"/>
        <end position="230"/>
    </location>
</feature>
<feature type="region of interest" description="Disordered" evidence="2">
    <location>
        <begin position="143"/>
        <end position="166"/>
    </location>
</feature>
<feature type="compositionally biased region" description="Basic and acidic residues" evidence="2">
    <location>
        <begin position="52"/>
        <end position="63"/>
    </location>
</feature>
<feature type="compositionally biased region" description="Polar residues" evidence="2">
    <location>
        <begin position="151"/>
        <end position="164"/>
    </location>
</feature>
<evidence type="ECO:0000259" key="3">
    <source>
        <dbReference type="Pfam" id="PF07814"/>
    </source>
</evidence>
<dbReference type="eggNOG" id="ENOG502RZXD">
    <property type="taxonomic scope" value="Eukaryota"/>
</dbReference>
<dbReference type="PANTHER" id="PTHR22100">
    <property type="entry name" value="WINGS APART-LIKE PROTEIN HOMOLOG"/>
    <property type="match status" value="1"/>
</dbReference>
<accession>A0A093UUQ5</accession>
<dbReference type="EMBL" id="JPOX01000033">
    <property type="protein sequence ID" value="KFX43670.1"/>
    <property type="molecule type" value="Genomic_DNA"/>
</dbReference>
<proteinExistence type="inferred from homology"/>
<dbReference type="AlphaFoldDB" id="A0A093UUQ5"/>
<dbReference type="Gene3D" id="1.25.10.10">
    <property type="entry name" value="Leucine-rich Repeat Variant"/>
    <property type="match status" value="1"/>
</dbReference>
<feature type="region of interest" description="Disordered" evidence="2">
    <location>
        <begin position="183"/>
        <end position="230"/>
    </location>
</feature>
<dbReference type="InterPro" id="IPR011989">
    <property type="entry name" value="ARM-like"/>
</dbReference>
<feature type="compositionally biased region" description="Basic and acidic residues" evidence="2">
    <location>
        <begin position="194"/>
        <end position="210"/>
    </location>
</feature>
<name>A0A093UUQ5_TALMA</name>
<evidence type="ECO:0000256" key="1">
    <source>
        <dbReference type="ARBA" id="ARBA00006854"/>
    </source>
</evidence>
<evidence type="ECO:0000313" key="4">
    <source>
        <dbReference type="EMBL" id="KFX43670.1"/>
    </source>
</evidence>
<organism evidence="4">
    <name type="scientific">Talaromyces marneffei PM1</name>
    <dbReference type="NCBI Taxonomy" id="1077442"/>
    <lineage>
        <taxon>Eukaryota</taxon>
        <taxon>Fungi</taxon>
        <taxon>Dikarya</taxon>
        <taxon>Ascomycota</taxon>
        <taxon>Pezizomycotina</taxon>
        <taxon>Eurotiomycetes</taxon>
        <taxon>Eurotiomycetidae</taxon>
        <taxon>Eurotiales</taxon>
        <taxon>Trichocomaceae</taxon>
        <taxon>Talaromyces</taxon>
        <taxon>Talaromyces sect. Talaromyces</taxon>
    </lineage>
</organism>